<name>D2VWX8_NAEGR</name>
<proteinExistence type="predicted"/>
<dbReference type="KEGG" id="ngr:NAEGRDRAFT_73541"/>
<protein>
    <submittedName>
        <fullName evidence="2">Predicted protein</fullName>
    </submittedName>
</protein>
<dbReference type="EMBL" id="GG738905">
    <property type="protein sequence ID" value="EFC38705.1"/>
    <property type="molecule type" value="Genomic_DNA"/>
</dbReference>
<reference evidence="2 3" key="1">
    <citation type="journal article" date="2010" name="Cell">
        <title>The genome of Naegleria gruberi illuminates early eukaryotic versatility.</title>
        <authorList>
            <person name="Fritz-Laylin L.K."/>
            <person name="Prochnik S.E."/>
            <person name="Ginger M.L."/>
            <person name="Dacks J.B."/>
            <person name="Carpenter M.L."/>
            <person name="Field M.C."/>
            <person name="Kuo A."/>
            <person name="Paredez A."/>
            <person name="Chapman J."/>
            <person name="Pham J."/>
            <person name="Shu S."/>
            <person name="Neupane R."/>
            <person name="Cipriano M."/>
            <person name="Mancuso J."/>
            <person name="Tu H."/>
            <person name="Salamov A."/>
            <person name="Lindquist E."/>
            <person name="Shapiro H."/>
            <person name="Lucas S."/>
            <person name="Grigoriev I.V."/>
            <person name="Cande W.Z."/>
            <person name="Fulton C."/>
            <person name="Rokhsar D.S."/>
            <person name="Dawson S.C."/>
        </authorList>
    </citation>
    <scope>NUCLEOTIDE SEQUENCE [LARGE SCALE GENOMIC DNA]</scope>
    <source>
        <strain evidence="2 3">NEG-M</strain>
    </source>
</reference>
<dbReference type="Proteomes" id="UP000006671">
    <property type="component" value="Unassembled WGS sequence"/>
</dbReference>
<feature type="signal peptide" evidence="1">
    <location>
        <begin position="1"/>
        <end position="28"/>
    </location>
</feature>
<evidence type="ECO:0000313" key="3">
    <source>
        <dbReference type="Proteomes" id="UP000006671"/>
    </source>
</evidence>
<feature type="chain" id="PRO_5003037994" evidence="1">
    <location>
        <begin position="29"/>
        <end position="232"/>
    </location>
</feature>
<organism evidence="3">
    <name type="scientific">Naegleria gruberi</name>
    <name type="common">Amoeba</name>
    <dbReference type="NCBI Taxonomy" id="5762"/>
    <lineage>
        <taxon>Eukaryota</taxon>
        <taxon>Discoba</taxon>
        <taxon>Heterolobosea</taxon>
        <taxon>Tetramitia</taxon>
        <taxon>Eutetramitia</taxon>
        <taxon>Vahlkampfiidae</taxon>
        <taxon>Naegleria</taxon>
    </lineage>
</organism>
<dbReference type="InParanoid" id="D2VWX8"/>
<sequence>MFSEFSLSVTLTTWLLLLLALTAVCVQGSLKTKRYYPTPNPNDLPYYGYPFSFNTSTELFKVYTYEGPTCSKDYLISMETQPLYQPSQSCLQVSPGVYQQSHCTYANFILREECDEECKVCAKMTTLPLQQCTPTGDGHAVIRMCGVLPRERPPKMLWKLQHEENGKTSSCIHNKVIKVNGTVIKKKKPIWIPRGLRGKIEDDVSCDIRDYNDGKNTGKIGICKGNLEYECS</sequence>
<keyword evidence="1" id="KW-0732">Signal</keyword>
<dbReference type="GeneID" id="8858414"/>
<dbReference type="AlphaFoldDB" id="D2VWX8"/>
<keyword evidence="3" id="KW-1185">Reference proteome</keyword>
<gene>
    <name evidence="2" type="ORF">NAEGRDRAFT_73541</name>
</gene>
<dbReference type="RefSeq" id="XP_002671449.1">
    <property type="nucleotide sequence ID" value="XM_002671403.1"/>
</dbReference>
<evidence type="ECO:0000313" key="2">
    <source>
        <dbReference type="EMBL" id="EFC38705.1"/>
    </source>
</evidence>
<accession>D2VWX8</accession>
<dbReference type="VEuPathDB" id="AmoebaDB:NAEGRDRAFT_73541"/>
<evidence type="ECO:0000256" key="1">
    <source>
        <dbReference type="SAM" id="SignalP"/>
    </source>
</evidence>